<dbReference type="InterPro" id="IPR036101">
    <property type="entry name" value="CarD-like/TRCF_RID_sf"/>
</dbReference>
<accession>A0A1L8CWB0</accession>
<dbReference type="Gene3D" id="1.20.58.1290">
    <property type="entry name" value="CarD-like, C-terminal domain"/>
    <property type="match status" value="1"/>
</dbReference>
<keyword evidence="3" id="KW-1185">Reference proteome</keyword>
<dbReference type="Gene3D" id="2.40.10.170">
    <property type="match status" value="1"/>
</dbReference>
<dbReference type="Proteomes" id="UP000187485">
    <property type="component" value="Unassembled WGS sequence"/>
</dbReference>
<dbReference type="InterPro" id="IPR048792">
    <property type="entry name" value="CarD_C"/>
</dbReference>
<evidence type="ECO:0000313" key="3">
    <source>
        <dbReference type="Proteomes" id="UP000187485"/>
    </source>
</evidence>
<dbReference type="STRING" id="870242.cpu_16490"/>
<protein>
    <submittedName>
        <fullName evidence="2">CarD family transcriptional regulator</fullName>
    </submittedName>
</protein>
<dbReference type="RefSeq" id="WP_075859589.1">
    <property type="nucleotide sequence ID" value="NZ_BDJK01000030.1"/>
</dbReference>
<dbReference type="InterPro" id="IPR052531">
    <property type="entry name" value="CarD-like_regulator"/>
</dbReference>
<dbReference type="OrthoDB" id="9786074at2"/>
<dbReference type="InterPro" id="IPR042215">
    <property type="entry name" value="CarD-like_C"/>
</dbReference>
<gene>
    <name evidence="2" type="ORF">cpu_16490</name>
</gene>
<organism evidence="2 3">
    <name type="scientific">Carboxydothermus pertinax</name>
    <dbReference type="NCBI Taxonomy" id="870242"/>
    <lineage>
        <taxon>Bacteria</taxon>
        <taxon>Bacillati</taxon>
        <taxon>Bacillota</taxon>
        <taxon>Clostridia</taxon>
        <taxon>Thermoanaerobacterales</taxon>
        <taxon>Thermoanaerobacteraceae</taxon>
        <taxon>Carboxydothermus</taxon>
    </lineage>
</organism>
<dbReference type="SUPFAM" id="SSF141259">
    <property type="entry name" value="CarD-like"/>
    <property type="match status" value="1"/>
</dbReference>
<dbReference type="SMART" id="SM01058">
    <property type="entry name" value="CarD_TRCF"/>
    <property type="match status" value="1"/>
</dbReference>
<name>A0A1L8CWB0_9THEO</name>
<feature type="domain" description="CarD-like/TRCF RNAP-interacting" evidence="1">
    <location>
        <begin position="1"/>
        <end position="111"/>
    </location>
</feature>
<dbReference type="PANTHER" id="PTHR38447">
    <property type="entry name" value="TRANSCRIPTION FACTOR YDEB-RELATED"/>
    <property type="match status" value="1"/>
</dbReference>
<dbReference type="AlphaFoldDB" id="A0A1L8CWB0"/>
<evidence type="ECO:0000313" key="2">
    <source>
        <dbReference type="EMBL" id="GAV23139.1"/>
    </source>
</evidence>
<dbReference type="InterPro" id="IPR003711">
    <property type="entry name" value="CarD-like/TRCF_RID"/>
</dbReference>
<dbReference type="Pfam" id="PF02559">
    <property type="entry name" value="CarD_TRCF_RID"/>
    <property type="match status" value="1"/>
</dbReference>
<sequence length="160" mass="18469">MFNIGAKVVYPMHGAGVIRDIEERLAAEKVIKYYVLSFWATNMVLWLPVEKVERVGLRPVIDREKVDLVFSVLKEGKEKIHSNWNKRYKSHVDKIKSNDILAIADVVRDLRRREKEKGLSTGEKKLLESARQILVSELILVLEEEEDKVLAMVERAIAQT</sequence>
<reference evidence="3" key="1">
    <citation type="submission" date="2016-12" db="EMBL/GenBank/DDBJ databases">
        <title>Draft Genome Sequences od Carboxydothermus pertinax and islandicus, Hydrogenogenic Carboxydotrophic Bacteria.</title>
        <authorList>
            <person name="Fukuyama Y."/>
            <person name="Ohmae K."/>
            <person name="Yoneda Y."/>
            <person name="Yoshida T."/>
            <person name="Sako Y."/>
        </authorList>
    </citation>
    <scope>NUCLEOTIDE SEQUENCE [LARGE SCALE GENOMIC DNA]</scope>
    <source>
        <strain evidence="3">Ug1</strain>
    </source>
</reference>
<comment type="caution">
    <text evidence="2">The sequence shown here is derived from an EMBL/GenBank/DDBJ whole genome shotgun (WGS) entry which is preliminary data.</text>
</comment>
<dbReference type="Pfam" id="PF21095">
    <property type="entry name" value="CarD_C"/>
    <property type="match status" value="1"/>
</dbReference>
<proteinExistence type="predicted"/>
<dbReference type="EMBL" id="BDJK01000030">
    <property type="protein sequence ID" value="GAV23139.1"/>
    <property type="molecule type" value="Genomic_DNA"/>
</dbReference>
<dbReference type="GO" id="GO:0009303">
    <property type="term" value="P:rRNA transcription"/>
    <property type="evidence" value="ECO:0007669"/>
    <property type="project" value="TreeGrafter"/>
</dbReference>
<dbReference type="PANTHER" id="PTHR38447:SF1">
    <property type="entry name" value="RNA POLYMERASE-BINDING TRANSCRIPTION FACTOR CARD"/>
    <property type="match status" value="1"/>
</dbReference>
<evidence type="ECO:0000259" key="1">
    <source>
        <dbReference type="SMART" id="SM01058"/>
    </source>
</evidence>